<reference key="2">
    <citation type="submission" date="2011-08" db="EMBL/GenBank/DDBJ databases">
        <title>Genome sequence of Naumovozyma castellii.</title>
        <authorList>
            <person name="Gordon J.L."/>
            <person name="Armisen D."/>
            <person name="Proux-Wera E."/>
            <person name="OhEigeartaigh S.S."/>
            <person name="Byrne K.P."/>
            <person name="Wolfe K.H."/>
        </authorList>
    </citation>
    <scope>NUCLEOTIDE SEQUENCE</scope>
    <source>
        <strain>Type strain:CBS 4309</strain>
    </source>
</reference>
<dbReference type="Proteomes" id="UP000001640">
    <property type="component" value="Chromosome 2"/>
</dbReference>
<dbReference type="FunCoup" id="G0VBS1">
    <property type="interactions" value="102"/>
</dbReference>
<organism evidence="1 2">
    <name type="scientific">Naumovozyma castellii</name>
    <name type="common">Yeast</name>
    <name type="synonym">Saccharomyces castellii</name>
    <dbReference type="NCBI Taxonomy" id="27288"/>
    <lineage>
        <taxon>Eukaryota</taxon>
        <taxon>Fungi</taxon>
        <taxon>Dikarya</taxon>
        <taxon>Ascomycota</taxon>
        <taxon>Saccharomycotina</taxon>
        <taxon>Saccharomycetes</taxon>
        <taxon>Saccharomycetales</taxon>
        <taxon>Saccharomycetaceae</taxon>
        <taxon>Naumovozyma</taxon>
    </lineage>
</organism>
<dbReference type="eggNOG" id="ENOG502S4AD">
    <property type="taxonomic scope" value="Eukaryota"/>
</dbReference>
<dbReference type="InParanoid" id="G0VBS1"/>
<reference evidence="1 2" key="1">
    <citation type="journal article" date="2011" name="Proc. Natl. Acad. Sci. U.S.A.">
        <title>Evolutionary erosion of yeast sex chromosomes by mating-type switching accidents.</title>
        <authorList>
            <person name="Gordon J.L."/>
            <person name="Armisen D."/>
            <person name="Proux-Wera E."/>
            <person name="Oheigeartaigh S.S."/>
            <person name="Byrne K.P."/>
            <person name="Wolfe K.H."/>
        </authorList>
    </citation>
    <scope>NUCLEOTIDE SEQUENCE [LARGE SCALE GENOMIC DNA]</scope>
    <source>
        <strain evidence="2">ATCC 76901 / BCRC 22586 / CBS 4309 / NBRC 1992 / NRRL Y-12630</strain>
    </source>
</reference>
<dbReference type="EMBL" id="HE576753">
    <property type="protein sequence ID" value="CCC68397.1"/>
    <property type="molecule type" value="Genomic_DNA"/>
</dbReference>
<accession>G0VBS1</accession>
<dbReference type="AlphaFoldDB" id="G0VBS1"/>
<protein>
    <submittedName>
        <fullName evidence="1">Uncharacterized protein</fullName>
    </submittedName>
</protein>
<dbReference type="STRING" id="1064592.G0VBS1"/>
<keyword evidence="2" id="KW-1185">Reference proteome</keyword>
<sequence>MNENLQYLLEDPTRFHYKEYWLKSSTEGEREILELFSFGTISELDDLHFNKGIVWTPNLIEKLNKLTLISMSEESTKWTYDEIFQRCKINDINTIERYLIQLQAFFEVEINSVEQTISIVKYFDCRDVYGGELPLMILTDEKLRNTKDQLVKDLERWKTKLLTQILE</sequence>
<dbReference type="KEGG" id="ncs:NCAS_0B03130"/>
<dbReference type="RefSeq" id="XP_003674771.1">
    <property type="nucleotide sequence ID" value="XM_003674723.1"/>
</dbReference>
<gene>
    <name evidence="1" type="primary">NCAS0B03130</name>
    <name evidence="1" type="ordered locus">NCAS_0B03130</name>
</gene>
<dbReference type="OrthoDB" id="10265275at2759"/>
<dbReference type="GO" id="GO:0000338">
    <property type="term" value="P:protein deneddylation"/>
    <property type="evidence" value="ECO:0007669"/>
    <property type="project" value="EnsemblFungi"/>
</dbReference>
<evidence type="ECO:0000313" key="2">
    <source>
        <dbReference type="Proteomes" id="UP000001640"/>
    </source>
</evidence>
<name>G0VBS1_NAUCA</name>
<evidence type="ECO:0000313" key="1">
    <source>
        <dbReference type="EMBL" id="CCC68397.1"/>
    </source>
</evidence>
<dbReference type="GO" id="GO:0000747">
    <property type="term" value="P:conjugation with cellular fusion"/>
    <property type="evidence" value="ECO:0007669"/>
    <property type="project" value="EnsemblFungi"/>
</dbReference>
<dbReference type="HOGENOM" id="CLU_138722_0_0_1"/>
<dbReference type="OMA" id="FDCRDVY"/>
<dbReference type="GO" id="GO:0008180">
    <property type="term" value="C:COP9 signalosome"/>
    <property type="evidence" value="ECO:0007669"/>
    <property type="project" value="EnsemblFungi"/>
</dbReference>
<proteinExistence type="predicted"/>
<dbReference type="GeneID" id="96901957"/>
<dbReference type="GO" id="GO:0071444">
    <property type="term" value="P:cellular response to pheromone"/>
    <property type="evidence" value="ECO:0007669"/>
    <property type="project" value="EnsemblFungi"/>
</dbReference>